<evidence type="ECO:0000313" key="2">
    <source>
        <dbReference type="Proteomes" id="UP000188320"/>
    </source>
</evidence>
<reference evidence="2" key="1">
    <citation type="submission" date="2017-01" db="EMBL/GenBank/DDBJ databases">
        <authorList>
            <person name="Wang Y."/>
            <person name="White M."/>
            <person name="Kvist S."/>
            <person name="Moncalvo J.-M."/>
        </authorList>
    </citation>
    <scope>NUCLEOTIDE SEQUENCE [LARGE SCALE GENOMIC DNA]</scope>
    <source>
        <strain evidence="2">COL-18-3</strain>
    </source>
</reference>
<name>A0A1R1PN98_ZANCU</name>
<sequence length="14" mass="1511">MLSSSEAFTPKQAN</sequence>
<gene>
    <name evidence="1" type="ORF">AX774_g4071</name>
</gene>
<comment type="caution">
    <text evidence="1">The sequence shown here is derived from an EMBL/GenBank/DDBJ whole genome shotgun (WGS) entry which is preliminary data.</text>
</comment>
<keyword evidence="2" id="KW-1185">Reference proteome</keyword>
<proteinExistence type="predicted"/>
<protein>
    <submittedName>
        <fullName evidence="1">Uncharacterized protein</fullName>
    </submittedName>
</protein>
<accession>A0A1R1PN98</accession>
<dbReference type="Proteomes" id="UP000188320">
    <property type="component" value="Unassembled WGS sequence"/>
</dbReference>
<evidence type="ECO:0000313" key="1">
    <source>
        <dbReference type="EMBL" id="OMH82445.1"/>
    </source>
</evidence>
<dbReference type="EMBL" id="LSSK01000661">
    <property type="protein sequence ID" value="OMH82445.1"/>
    <property type="molecule type" value="Genomic_DNA"/>
</dbReference>
<organism evidence="1 2">
    <name type="scientific">Zancudomyces culisetae</name>
    <name type="common">Gut fungus</name>
    <name type="synonym">Smittium culisetae</name>
    <dbReference type="NCBI Taxonomy" id="1213189"/>
    <lineage>
        <taxon>Eukaryota</taxon>
        <taxon>Fungi</taxon>
        <taxon>Fungi incertae sedis</taxon>
        <taxon>Zoopagomycota</taxon>
        <taxon>Kickxellomycotina</taxon>
        <taxon>Harpellomycetes</taxon>
        <taxon>Harpellales</taxon>
        <taxon>Legeriomycetaceae</taxon>
        <taxon>Zancudomyces</taxon>
    </lineage>
</organism>
<feature type="non-terminal residue" evidence="1">
    <location>
        <position position="14"/>
    </location>
</feature>